<feature type="region of interest" description="Disordered" evidence="1">
    <location>
        <begin position="21"/>
        <end position="46"/>
    </location>
</feature>
<evidence type="ECO:0000313" key="2">
    <source>
        <dbReference type="EMBL" id="GFE20072.1"/>
    </source>
</evidence>
<evidence type="ECO:0000313" key="5">
    <source>
        <dbReference type="Proteomes" id="UP001210609"/>
    </source>
</evidence>
<keyword evidence="5" id="KW-1185">Reference proteome</keyword>
<reference evidence="2 4" key="1">
    <citation type="submission" date="2019-12" db="EMBL/GenBank/DDBJ databases">
        <title>Whole genome shotgun sequence of Streptomyces libani subsp. libani NBRC 13452.</title>
        <authorList>
            <person name="Ichikawa N."/>
            <person name="Kimura A."/>
            <person name="Kitahashi Y."/>
            <person name="Komaki H."/>
            <person name="Tamura T."/>
        </authorList>
    </citation>
    <scope>NUCLEOTIDE SEQUENCE [LARGE SCALE GENOMIC DNA]</scope>
    <source>
        <strain evidence="2 4">NBRC 13452</strain>
    </source>
</reference>
<protein>
    <submittedName>
        <fullName evidence="2">Uncharacterized protein</fullName>
    </submittedName>
</protein>
<gene>
    <name evidence="2" type="ORF">Sliba_05250</name>
    <name evidence="3" type="ORF">STRLI_000595</name>
</gene>
<dbReference type="RefSeq" id="WP_159484101.1">
    <property type="nucleotide sequence ID" value="NZ_BLIP01000001.1"/>
</dbReference>
<dbReference type="Proteomes" id="UP001210609">
    <property type="component" value="Chromosome"/>
</dbReference>
<dbReference type="EMBL" id="CP114202">
    <property type="protein sequence ID" value="WAT94923.1"/>
    <property type="molecule type" value="Genomic_DNA"/>
</dbReference>
<dbReference type="EMBL" id="BLIP01000001">
    <property type="protein sequence ID" value="GFE20072.1"/>
    <property type="molecule type" value="Genomic_DNA"/>
</dbReference>
<organism evidence="2 4">
    <name type="scientific">Streptomyces nigrescens</name>
    <dbReference type="NCBI Taxonomy" id="1920"/>
    <lineage>
        <taxon>Bacteria</taxon>
        <taxon>Bacillati</taxon>
        <taxon>Actinomycetota</taxon>
        <taxon>Actinomycetes</taxon>
        <taxon>Kitasatosporales</taxon>
        <taxon>Streptomycetaceae</taxon>
        <taxon>Streptomyces</taxon>
    </lineage>
</organism>
<name>A0A640TAN7_STRNI</name>
<proteinExistence type="predicted"/>
<sequence length="46" mass="4758">MATSTAPAMSAADIAAHEAASYVRRRPIPRPRPASDAKPAAKVVAK</sequence>
<evidence type="ECO:0000313" key="3">
    <source>
        <dbReference type="EMBL" id="WAT94923.1"/>
    </source>
</evidence>
<reference evidence="3 5" key="2">
    <citation type="submission" date="2022-12" db="EMBL/GenBank/DDBJ databases">
        <authorList>
            <person name="Ruckert C."/>
            <person name="Busche T."/>
            <person name="Kalinowski J."/>
            <person name="Wittmann C."/>
        </authorList>
    </citation>
    <scope>NUCLEOTIDE SEQUENCE [LARGE SCALE GENOMIC DNA]</scope>
    <source>
        <strain evidence="3 5">DSM 40555</strain>
    </source>
</reference>
<accession>A0A640TAN7</accession>
<evidence type="ECO:0000256" key="1">
    <source>
        <dbReference type="SAM" id="MobiDB-lite"/>
    </source>
</evidence>
<evidence type="ECO:0000313" key="4">
    <source>
        <dbReference type="Proteomes" id="UP000429552"/>
    </source>
</evidence>
<dbReference type="AlphaFoldDB" id="A0A640TAN7"/>
<dbReference type="Proteomes" id="UP000429552">
    <property type="component" value="Unassembled WGS sequence"/>
</dbReference>